<keyword evidence="2" id="KW-1185">Reference proteome</keyword>
<dbReference type="STRING" id="1161919.EPIR_2754"/>
<dbReference type="AlphaFoldDB" id="V5ZAQ7"/>
<reference evidence="1 2" key="1">
    <citation type="journal article" date="2013" name="Syst. Appl. Microbiol.">
        <title>Phylogenetic position and virulence apparatus of the pear flower necrosis pathogen Erwinia piriflorinigrans CFBP 5888T as assessed by comparative genomics.</title>
        <authorList>
            <person name="Smits T.H."/>
            <person name="Rezzonico F."/>
            <person name="Lopez M.M."/>
            <person name="Blom J."/>
            <person name="Goesmann A."/>
            <person name="Frey J.E."/>
            <person name="Duffy B."/>
        </authorList>
    </citation>
    <scope>NUCLEOTIDE SEQUENCE [LARGE SCALE GENOMIC DNA]</scope>
    <source>
        <strain evidence="2">CFBP5888</strain>
    </source>
</reference>
<gene>
    <name evidence="1" type="ORF">EPIR_2754</name>
</gene>
<dbReference type="EMBL" id="CAHS01000016">
    <property type="protein sequence ID" value="CCG88117.1"/>
    <property type="molecule type" value="Genomic_DNA"/>
</dbReference>
<protein>
    <submittedName>
        <fullName evidence="1">Uncharacterized protein</fullName>
    </submittedName>
</protein>
<comment type="caution">
    <text evidence="1">The sequence shown here is derived from an EMBL/GenBank/DDBJ whole genome shotgun (WGS) entry which is preliminary data.</text>
</comment>
<accession>V5ZAQ7</accession>
<proteinExistence type="predicted"/>
<evidence type="ECO:0000313" key="1">
    <source>
        <dbReference type="EMBL" id="CCG88117.1"/>
    </source>
</evidence>
<evidence type="ECO:0000313" key="2">
    <source>
        <dbReference type="Proteomes" id="UP000018217"/>
    </source>
</evidence>
<organism evidence="1 2">
    <name type="scientific">Erwinia piriflorinigrans CFBP 5888</name>
    <dbReference type="NCBI Taxonomy" id="1161919"/>
    <lineage>
        <taxon>Bacteria</taxon>
        <taxon>Pseudomonadati</taxon>
        <taxon>Pseudomonadota</taxon>
        <taxon>Gammaproteobacteria</taxon>
        <taxon>Enterobacterales</taxon>
        <taxon>Erwiniaceae</taxon>
        <taxon>Erwinia</taxon>
    </lineage>
</organism>
<sequence length="32" mass="3805">MMCLFIHFPEGITSHTAGRHHHHKHDDKQSRI</sequence>
<name>V5ZAQ7_9GAMM</name>
<dbReference type="Proteomes" id="UP000018217">
    <property type="component" value="Unassembled WGS sequence"/>
</dbReference>